<dbReference type="AlphaFoldDB" id="A0ABD2YKI4"/>
<evidence type="ECO:0000313" key="1">
    <source>
        <dbReference type="EMBL" id="KAL3507897.1"/>
    </source>
</evidence>
<evidence type="ECO:0000313" key="2">
    <source>
        <dbReference type="Proteomes" id="UP001630127"/>
    </source>
</evidence>
<dbReference type="Proteomes" id="UP001630127">
    <property type="component" value="Unassembled WGS sequence"/>
</dbReference>
<reference evidence="1 2" key="1">
    <citation type="submission" date="2024-11" db="EMBL/GenBank/DDBJ databases">
        <title>A near-complete genome assembly of Cinchona calisaya.</title>
        <authorList>
            <person name="Lian D.C."/>
            <person name="Zhao X.W."/>
            <person name="Wei L."/>
        </authorList>
    </citation>
    <scope>NUCLEOTIDE SEQUENCE [LARGE SCALE GENOMIC DNA]</scope>
    <source>
        <tissue evidence="1">Nenye</tissue>
    </source>
</reference>
<gene>
    <name evidence="1" type="ORF">ACH5RR_033279</name>
</gene>
<protein>
    <submittedName>
        <fullName evidence="1">Uncharacterized protein</fullName>
    </submittedName>
</protein>
<comment type="caution">
    <text evidence="1">The sequence shown here is derived from an EMBL/GenBank/DDBJ whole genome shotgun (WGS) entry which is preliminary data.</text>
</comment>
<dbReference type="EMBL" id="JBJUIK010000013">
    <property type="protein sequence ID" value="KAL3507897.1"/>
    <property type="molecule type" value="Genomic_DNA"/>
</dbReference>
<proteinExistence type="predicted"/>
<sequence>MVGLLKNEGGHGIGGAGSLLGENLAGTCTLEVENIVGDKNSMTEGFFAQNGQSSMVISCPSSSSIVAVPRSPLTQPKGNQNEVALATNLGRIISKFVTFAASGKQEQAAKTQQYLTSTFGCRNFAATPMRKNDAITARVEGKDTAAAAQNDASMDVDPAAATTSSYQGLTAAFQGREKLSNAYKQISVLVMEVTKSSGIATKISQKKKNAKTAAAQSQNAAAGIEAIVALRSSINDHEVPTFLAHVDATLSVVGVHDSIALDASKPTSNLVTQGNFNTSPLDFGVDGETVGPSRYILALPSTTNAKGKVRKTPLVVHETMLGKEFPRVQA</sequence>
<accession>A0ABD2YKI4</accession>
<name>A0ABD2YKI4_9GENT</name>
<organism evidence="1 2">
    <name type="scientific">Cinchona calisaya</name>
    <dbReference type="NCBI Taxonomy" id="153742"/>
    <lineage>
        <taxon>Eukaryota</taxon>
        <taxon>Viridiplantae</taxon>
        <taxon>Streptophyta</taxon>
        <taxon>Embryophyta</taxon>
        <taxon>Tracheophyta</taxon>
        <taxon>Spermatophyta</taxon>
        <taxon>Magnoliopsida</taxon>
        <taxon>eudicotyledons</taxon>
        <taxon>Gunneridae</taxon>
        <taxon>Pentapetalae</taxon>
        <taxon>asterids</taxon>
        <taxon>lamiids</taxon>
        <taxon>Gentianales</taxon>
        <taxon>Rubiaceae</taxon>
        <taxon>Cinchonoideae</taxon>
        <taxon>Cinchoneae</taxon>
        <taxon>Cinchona</taxon>
    </lineage>
</organism>
<keyword evidence="2" id="KW-1185">Reference proteome</keyword>